<dbReference type="RefSeq" id="WP_379950895.1">
    <property type="nucleotide sequence ID" value="NZ_JBHMAF010000155.1"/>
</dbReference>
<dbReference type="Pfam" id="PF09339">
    <property type="entry name" value="HTH_IclR"/>
    <property type="match status" value="1"/>
</dbReference>
<dbReference type="Gene3D" id="3.30.450.40">
    <property type="match status" value="1"/>
</dbReference>
<protein>
    <submittedName>
        <fullName evidence="6">IclR family transcriptional regulator</fullName>
    </submittedName>
</protein>
<dbReference type="EMBL" id="JBHMAF010000155">
    <property type="protein sequence ID" value="MFB9760591.1"/>
    <property type="molecule type" value="Genomic_DNA"/>
</dbReference>
<dbReference type="PANTHER" id="PTHR30136:SF8">
    <property type="entry name" value="TRANSCRIPTIONAL REGULATORY PROTEIN"/>
    <property type="match status" value="1"/>
</dbReference>
<keyword evidence="2" id="KW-0238">DNA-binding</keyword>
<feature type="domain" description="HTH iclR-type" evidence="4">
    <location>
        <begin position="10"/>
        <end position="72"/>
    </location>
</feature>
<evidence type="ECO:0000259" key="4">
    <source>
        <dbReference type="PROSITE" id="PS51077"/>
    </source>
</evidence>
<dbReference type="Proteomes" id="UP001589609">
    <property type="component" value="Unassembled WGS sequence"/>
</dbReference>
<gene>
    <name evidence="6" type="ORF">ACFFMS_19975</name>
</gene>
<evidence type="ECO:0000259" key="5">
    <source>
        <dbReference type="PROSITE" id="PS51078"/>
    </source>
</evidence>
<dbReference type="PROSITE" id="PS51077">
    <property type="entry name" value="HTH_ICLR"/>
    <property type="match status" value="1"/>
</dbReference>
<name>A0ABV5WIY6_9BACI</name>
<organism evidence="6 7">
    <name type="scientific">Ectobacillus funiculus</name>
    <dbReference type="NCBI Taxonomy" id="137993"/>
    <lineage>
        <taxon>Bacteria</taxon>
        <taxon>Bacillati</taxon>
        <taxon>Bacillota</taxon>
        <taxon>Bacilli</taxon>
        <taxon>Bacillales</taxon>
        <taxon>Bacillaceae</taxon>
        <taxon>Ectobacillus</taxon>
    </lineage>
</organism>
<dbReference type="Gene3D" id="1.10.10.10">
    <property type="entry name" value="Winged helix-like DNA-binding domain superfamily/Winged helix DNA-binding domain"/>
    <property type="match status" value="1"/>
</dbReference>
<evidence type="ECO:0000256" key="3">
    <source>
        <dbReference type="ARBA" id="ARBA00023163"/>
    </source>
</evidence>
<evidence type="ECO:0000313" key="6">
    <source>
        <dbReference type="EMBL" id="MFB9760591.1"/>
    </source>
</evidence>
<evidence type="ECO:0000256" key="1">
    <source>
        <dbReference type="ARBA" id="ARBA00023015"/>
    </source>
</evidence>
<dbReference type="PROSITE" id="PS51078">
    <property type="entry name" value="ICLR_ED"/>
    <property type="match status" value="1"/>
</dbReference>
<keyword evidence="1" id="KW-0805">Transcription regulation</keyword>
<proteinExistence type="predicted"/>
<dbReference type="Pfam" id="PF01614">
    <property type="entry name" value="IclR_C"/>
    <property type="match status" value="1"/>
</dbReference>
<dbReference type="SUPFAM" id="SSF55781">
    <property type="entry name" value="GAF domain-like"/>
    <property type="match status" value="1"/>
</dbReference>
<accession>A0ABV5WIY6</accession>
<dbReference type="SMART" id="SM00346">
    <property type="entry name" value="HTH_ICLR"/>
    <property type="match status" value="1"/>
</dbReference>
<dbReference type="InterPro" id="IPR014757">
    <property type="entry name" value="Tscrpt_reg_IclR_C"/>
</dbReference>
<dbReference type="PANTHER" id="PTHR30136">
    <property type="entry name" value="HELIX-TURN-HELIX TRANSCRIPTIONAL REGULATOR, ICLR FAMILY"/>
    <property type="match status" value="1"/>
</dbReference>
<comment type="caution">
    <text evidence="6">The sequence shown here is derived from an EMBL/GenBank/DDBJ whole genome shotgun (WGS) entry which is preliminary data.</text>
</comment>
<feature type="domain" description="IclR-ED" evidence="5">
    <location>
        <begin position="73"/>
        <end position="251"/>
    </location>
</feature>
<reference evidence="6 7" key="1">
    <citation type="submission" date="2024-09" db="EMBL/GenBank/DDBJ databases">
        <authorList>
            <person name="Sun Q."/>
            <person name="Mori K."/>
        </authorList>
    </citation>
    <scope>NUCLEOTIDE SEQUENCE [LARGE SCALE GENOMIC DNA]</scope>
    <source>
        <strain evidence="6 7">JCM 11201</strain>
    </source>
</reference>
<dbReference type="InterPro" id="IPR029016">
    <property type="entry name" value="GAF-like_dom_sf"/>
</dbReference>
<evidence type="ECO:0000256" key="2">
    <source>
        <dbReference type="ARBA" id="ARBA00023125"/>
    </source>
</evidence>
<dbReference type="InterPro" id="IPR036388">
    <property type="entry name" value="WH-like_DNA-bd_sf"/>
</dbReference>
<dbReference type="SUPFAM" id="SSF46785">
    <property type="entry name" value="Winged helix' DNA-binding domain"/>
    <property type="match status" value="1"/>
</dbReference>
<dbReference type="InterPro" id="IPR036390">
    <property type="entry name" value="WH_DNA-bd_sf"/>
</dbReference>
<dbReference type="InterPro" id="IPR050707">
    <property type="entry name" value="HTH_MetabolicPath_Reg"/>
</dbReference>
<dbReference type="InterPro" id="IPR005471">
    <property type="entry name" value="Tscrpt_reg_IclR_N"/>
</dbReference>
<sequence>MEAIKKGATIQSLQIGMGIVDLIAKQGRPLKFSDIQDLTQITKSNLYKYLNTFTQLGILYRDKESGAYVLGSKLIEYGMIAADQENVVDRITPYLKEINERSLSTVLYSVWTHNGPMIVKEFNANQGYNIGAQMGTLLPLLSATGKVFTTFMDEQITREWKEKELKQTPLEKARQLEEECKLIREKEISFAREPLVSSVSSVSFPVFNYKKKLLGAVTIVGFSELIPHNEEEELSKYLMNISKEISGNFGYKPHVG</sequence>
<keyword evidence="7" id="KW-1185">Reference proteome</keyword>
<evidence type="ECO:0000313" key="7">
    <source>
        <dbReference type="Proteomes" id="UP001589609"/>
    </source>
</evidence>
<keyword evidence="3" id="KW-0804">Transcription</keyword>